<dbReference type="EMBL" id="JAEPRD010000026">
    <property type="protein sequence ID" value="KAG2207173.1"/>
    <property type="molecule type" value="Genomic_DNA"/>
</dbReference>
<dbReference type="Proteomes" id="UP000603453">
    <property type="component" value="Unassembled WGS sequence"/>
</dbReference>
<keyword evidence="1" id="KW-0732">Signal</keyword>
<comment type="caution">
    <text evidence="2">The sequence shown here is derived from an EMBL/GenBank/DDBJ whole genome shotgun (WGS) entry which is preliminary data.</text>
</comment>
<dbReference type="AlphaFoldDB" id="A0A8H7V8C5"/>
<name>A0A8H7V8C5_9FUNG</name>
<protein>
    <submittedName>
        <fullName evidence="2">Uncharacterized protein</fullName>
    </submittedName>
</protein>
<evidence type="ECO:0000313" key="2">
    <source>
        <dbReference type="EMBL" id="KAG2207173.1"/>
    </source>
</evidence>
<gene>
    <name evidence="2" type="ORF">INT47_012226</name>
</gene>
<keyword evidence="3" id="KW-1185">Reference proteome</keyword>
<evidence type="ECO:0000313" key="3">
    <source>
        <dbReference type="Proteomes" id="UP000603453"/>
    </source>
</evidence>
<sequence>MRFHLLIAAATVFLSVNAVDFKGNDFKQTVVTCFEDILATSQEFKKFGAAIYSFKDSDKYESLHRIEQIAENQLKASITSCCVPEKHPVTDQEGTSGVGVVSDYSSNSVLALLIAQSKKDEINKNPSNAAHLHTDLVNLSSQNDALFSCLQRLSPAKTFGEAATLYDTLDDAYVSALKTFSPLHQAYI</sequence>
<reference evidence="2" key="1">
    <citation type="submission" date="2020-12" db="EMBL/GenBank/DDBJ databases">
        <title>Metabolic potential, ecology and presence of endohyphal bacteria is reflected in genomic diversity of Mucoromycotina.</title>
        <authorList>
            <person name="Muszewska A."/>
            <person name="Okrasinska A."/>
            <person name="Steczkiewicz K."/>
            <person name="Drgas O."/>
            <person name="Orlowska M."/>
            <person name="Perlinska-Lenart U."/>
            <person name="Aleksandrzak-Piekarczyk T."/>
            <person name="Szatraj K."/>
            <person name="Zielenkiewicz U."/>
            <person name="Pilsyk S."/>
            <person name="Malc E."/>
            <person name="Mieczkowski P."/>
            <person name="Kruszewska J.S."/>
            <person name="Biernat P."/>
            <person name="Pawlowska J."/>
        </authorList>
    </citation>
    <scope>NUCLEOTIDE SEQUENCE</scope>
    <source>
        <strain evidence="2">WA0000017839</strain>
    </source>
</reference>
<feature type="chain" id="PRO_5034247795" evidence="1">
    <location>
        <begin position="19"/>
        <end position="188"/>
    </location>
</feature>
<organism evidence="2 3">
    <name type="scientific">Mucor saturninus</name>
    <dbReference type="NCBI Taxonomy" id="64648"/>
    <lineage>
        <taxon>Eukaryota</taxon>
        <taxon>Fungi</taxon>
        <taxon>Fungi incertae sedis</taxon>
        <taxon>Mucoromycota</taxon>
        <taxon>Mucoromycotina</taxon>
        <taxon>Mucoromycetes</taxon>
        <taxon>Mucorales</taxon>
        <taxon>Mucorineae</taxon>
        <taxon>Mucoraceae</taxon>
        <taxon>Mucor</taxon>
    </lineage>
</organism>
<evidence type="ECO:0000256" key="1">
    <source>
        <dbReference type="SAM" id="SignalP"/>
    </source>
</evidence>
<proteinExistence type="predicted"/>
<feature type="signal peptide" evidence="1">
    <location>
        <begin position="1"/>
        <end position="18"/>
    </location>
</feature>
<accession>A0A8H7V8C5</accession>